<dbReference type="STRING" id="883111.HMPREF9706_00294"/>
<evidence type="ECO:0000313" key="3">
    <source>
        <dbReference type="Proteomes" id="UP000004465"/>
    </source>
</evidence>
<dbReference type="RefSeq" id="WP_006907602.1">
    <property type="nucleotide sequence ID" value="NZ_JH932292.1"/>
</dbReference>
<feature type="compositionally biased region" description="Basic residues" evidence="1">
    <location>
        <begin position="27"/>
        <end position="37"/>
    </location>
</feature>
<dbReference type="AlphaFoldDB" id="K1LNK0"/>
<comment type="caution">
    <text evidence="2">The sequence shown here is derived from an EMBL/GenBank/DDBJ whole genome shotgun (WGS) entry which is preliminary data.</text>
</comment>
<protein>
    <submittedName>
        <fullName evidence="2">Uncharacterized protein</fullName>
    </submittedName>
</protein>
<dbReference type="Proteomes" id="UP000004465">
    <property type="component" value="Unassembled WGS sequence"/>
</dbReference>
<organism evidence="2 3">
    <name type="scientific">Facklamia hominis CCUG 36813</name>
    <dbReference type="NCBI Taxonomy" id="883111"/>
    <lineage>
        <taxon>Bacteria</taxon>
        <taxon>Bacillati</taxon>
        <taxon>Bacillota</taxon>
        <taxon>Bacilli</taxon>
        <taxon>Lactobacillales</taxon>
        <taxon>Aerococcaceae</taxon>
        <taxon>Facklamia</taxon>
    </lineage>
</organism>
<dbReference type="EMBL" id="AGZD01000001">
    <property type="protein sequence ID" value="EKB56311.1"/>
    <property type="molecule type" value="Genomic_DNA"/>
</dbReference>
<name>K1LNK0_9LACT</name>
<dbReference type="HOGENOM" id="CLU_2806099_0_0_9"/>
<proteinExistence type="predicted"/>
<reference evidence="2 3" key="1">
    <citation type="submission" date="2012-07" db="EMBL/GenBank/DDBJ databases">
        <title>The Genome Sequence of Facklamia hominis CCUG 36813.</title>
        <authorList>
            <consortium name="The Broad Institute Genome Sequencing Platform"/>
            <person name="Earl A."/>
            <person name="Ward D."/>
            <person name="Feldgarden M."/>
            <person name="Gevers D."/>
            <person name="Huys G."/>
            <person name="Walker B."/>
            <person name="Young S.K."/>
            <person name="Zeng Q."/>
            <person name="Gargeya S."/>
            <person name="Fitzgerald M."/>
            <person name="Haas B."/>
            <person name="Abouelleil A."/>
            <person name="Alvarado L."/>
            <person name="Arachchi H.M."/>
            <person name="Berlin A.M."/>
            <person name="Chapman S.B."/>
            <person name="Goldberg J."/>
            <person name="Griggs A."/>
            <person name="Gujja S."/>
            <person name="Hansen M."/>
            <person name="Howarth C."/>
            <person name="Imamovic A."/>
            <person name="Larimer J."/>
            <person name="McCowen C."/>
            <person name="Montmayeur A."/>
            <person name="Murphy C."/>
            <person name="Neiman D."/>
            <person name="Pearson M."/>
            <person name="Priest M."/>
            <person name="Roberts A."/>
            <person name="Saif S."/>
            <person name="Shea T."/>
            <person name="Sisk P."/>
            <person name="Sykes S."/>
            <person name="Wortman J."/>
            <person name="Nusbaum C."/>
            <person name="Birren B."/>
        </authorList>
    </citation>
    <scope>NUCLEOTIDE SEQUENCE [LARGE SCALE GENOMIC DNA]</scope>
    <source>
        <strain evidence="2 3">CCUG 36813</strain>
    </source>
</reference>
<evidence type="ECO:0000256" key="1">
    <source>
        <dbReference type="SAM" id="MobiDB-lite"/>
    </source>
</evidence>
<evidence type="ECO:0000313" key="2">
    <source>
        <dbReference type="EMBL" id="EKB56311.1"/>
    </source>
</evidence>
<accession>K1LNK0</accession>
<sequence>MLKNYGYNGLVNKKRACKLKQTSTKKTNIHQPKKHNKSEREELIRLSIEKDLSQMGLMTQFTKESSS</sequence>
<gene>
    <name evidence="2" type="ORF">HMPREF9706_00294</name>
</gene>
<feature type="region of interest" description="Disordered" evidence="1">
    <location>
        <begin position="21"/>
        <end position="40"/>
    </location>
</feature>
<keyword evidence="3" id="KW-1185">Reference proteome</keyword>